<dbReference type="Gene3D" id="1.10.1170.10">
    <property type="entry name" value="Inhibitor Of Apoptosis Protein (2mihbC-IAP-1), Chain A"/>
    <property type="match status" value="1"/>
</dbReference>
<dbReference type="Proteomes" id="UP000325440">
    <property type="component" value="Unassembled WGS sequence"/>
</dbReference>
<protein>
    <submittedName>
        <fullName evidence="3">BIR repeat</fullName>
    </submittedName>
</protein>
<dbReference type="InterPro" id="IPR001370">
    <property type="entry name" value="BIR_rpt"/>
</dbReference>
<dbReference type="CDD" id="cd00022">
    <property type="entry name" value="BIR"/>
    <property type="match status" value="1"/>
</dbReference>
<dbReference type="OrthoDB" id="2196114at2759"/>
<accession>A0A5E4MG43</accession>
<gene>
    <name evidence="3" type="ORF">CINCED_3A009787</name>
</gene>
<evidence type="ECO:0000313" key="3">
    <source>
        <dbReference type="EMBL" id="VVC29856.1"/>
    </source>
</evidence>
<evidence type="ECO:0000256" key="1">
    <source>
        <dbReference type="ARBA" id="ARBA00022723"/>
    </source>
</evidence>
<dbReference type="PROSITE" id="PS50143">
    <property type="entry name" value="BIR_REPEAT_2"/>
    <property type="match status" value="1"/>
</dbReference>
<dbReference type="GO" id="GO:0046872">
    <property type="term" value="F:metal ion binding"/>
    <property type="evidence" value="ECO:0007669"/>
    <property type="project" value="UniProtKB-KW"/>
</dbReference>
<sequence>MINLQNYILSQTTDQTNLVTFGQIWRSNRLKTMEKWPLVNPSAEKIAEAGFYCPNTDHPDLVKCFSCFIELNGWEPTDDPWDEHKKRALVLNPKCKYIEIGKKESELVVDDFLEILKSVMLRSVHTTIEQNKKTALSLHKKKKSALKKELKQMGMS</sequence>
<keyword evidence="1" id="KW-0479">Metal-binding</keyword>
<keyword evidence="4" id="KW-1185">Reference proteome</keyword>
<dbReference type="Pfam" id="PF00653">
    <property type="entry name" value="BIR"/>
    <property type="match status" value="1"/>
</dbReference>
<dbReference type="InterPro" id="IPR051190">
    <property type="entry name" value="Baculoviral_IAP"/>
</dbReference>
<dbReference type="EMBL" id="CABPRJ010000500">
    <property type="protein sequence ID" value="VVC29856.1"/>
    <property type="molecule type" value="Genomic_DNA"/>
</dbReference>
<dbReference type="PANTHER" id="PTHR46771">
    <property type="entry name" value="DETERIN"/>
    <property type="match status" value="1"/>
</dbReference>
<organism evidence="3 4">
    <name type="scientific">Cinara cedri</name>
    <dbReference type="NCBI Taxonomy" id="506608"/>
    <lineage>
        <taxon>Eukaryota</taxon>
        <taxon>Metazoa</taxon>
        <taxon>Ecdysozoa</taxon>
        <taxon>Arthropoda</taxon>
        <taxon>Hexapoda</taxon>
        <taxon>Insecta</taxon>
        <taxon>Pterygota</taxon>
        <taxon>Neoptera</taxon>
        <taxon>Paraneoptera</taxon>
        <taxon>Hemiptera</taxon>
        <taxon>Sternorrhyncha</taxon>
        <taxon>Aphidomorpha</taxon>
        <taxon>Aphidoidea</taxon>
        <taxon>Aphididae</taxon>
        <taxon>Lachninae</taxon>
        <taxon>Cinara</taxon>
    </lineage>
</organism>
<evidence type="ECO:0000313" key="4">
    <source>
        <dbReference type="Proteomes" id="UP000325440"/>
    </source>
</evidence>
<evidence type="ECO:0000256" key="2">
    <source>
        <dbReference type="ARBA" id="ARBA00022833"/>
    </source>
</evidence>
<dbReference type="SMART" id="SM00238">
    <property type="entry name" value="BIR"/>
    <property type="match status" value="1"/>
</dbReference>
<dbReference type="PANTHER" id="PTHR46771:SF5">
    <property type="entry name" value="DETERIN"/>
    <property type="match status" value="1"/>
</dbReference>
<proteinExistence type="predicted"/>
<dbReference type="SUPFAM" id="SSF57924">
    <property type="entry name" value="Inhibitor of apoptosis (IAP) repeat"/>
    <property type="match status" value="1"/>
</dbReference>
<dbReference type="AlphaFoldDB" id="A0A5E4MG43"/>
<reference evidence="3 4" key="1">
    <citation type="submission" date="2019-08" db="EMBL/GenBank/DDBJ databases">
        <authorList>
            <person name="Alioto T."/>
            <person name="Alioto T."/>
            <person name="Gomez Garrido J."/>
        </authorList>
    </citation>
    <scope>NUCLEOTIDE SEQUENCE [LARGE SCALE GENOMIC DNA]</scope>
</reference>
<keyword evidence="2" id="KW-0862">Zinc</keyword>
<name>A0A5E4MG43_9HEMI</name>